<proteinExistence type="predicted"/>
<protein>
    <submittedName>
        <fullName evidence="3">Structural protein</fullName>
    </submittedName>
</protein>
<evidence type="ECO:0000256" key="2">
    <source>
        <dbReference type="SAM" id="MobiDB-lite"/>
    </source>
</evidence>
<keyword evidence="4" id="KW-1185">Reference proteome</keyword>
<reference evidence="4" key="1">
    <citation type="journal article" date="2020" name="bioRxiv">
        <title>Integrative omics analysis of Pseudomonas aeruginosa virus PA5oct highlights the molecular complexity of jumbo phages.</title>
        <authorList>
            <person name="Lood C."/>
            <person name="Danis-Wlodarczyk K."/>
            <person name="Blasdel B.G."/>
            <person name="Jang H.B."/>
            <person name="Vandenheuvel D."/>
            <person name="Briers Y."/>
            <person name="Noben J.-P."/>
            <person name="van Noort V."/>
            <person name="Drulis-Kawa Z."/>
            <person name="Lavigne R."/>
        </authorList>
    </citation>
    <scope>NUCLEOTIDE SEQUENCE [LARGE SCALE GENOMIC DNA]</scope>
</reference>
<feature type="coiled-coil region" evidence="1">
    <location>
        <begin position="758"/>
        <end position="792"/>
    </location>
</feature>
<feature type="region of interest" description="Disordered" evidence="2">
    <location>
        <begin position="728"/>
        <end position="754"/>
    </location>
</feature>
<feature type="compositionally biased region" description="Polar residues" evidence="2">
    <location>
        <begin position="732"/>
        <end position="754"/>
    </location>
</feature>
<feature type="coiled-coil region" evidence="1">
    <location>
        <begin position="30"/>
        <end position="57"/>
    </location>
</feature>
<dbReference type="Proteomes" id="UP000316733">
    <property type="component" value="Segment"/>
</dbReference>
<gene>
    <name evidence="3" type="ORF">EST35_0148</name>
</gene>
<evidence type="ECO:0000313" key="4">
    <source>
        <dbReference type="Proteomes" id="UP000316733"/>
    </source>
</evidence>
<keyword evidence="1" id="KW-0175">Coiled coil</keyword>
<sequence>MAEDIRIVGVDPSVPGWAREETLNKIVSELKKLNGSNTRENDELKDAVDELVRVTRRSNEDTSRTDNNTEIKEALNRLSSSLKQQKKSDNSLSAKQGGNKPPVLPPDNKKSKLDTDTIGAFITAVGTASKAVAKFTLSMASFAVGGSIYAALKQAASSQLTLSRDLYKSGWNFGTVLDDASGIIKSTNLDGISYAIKGLGINSSALSEVLKGNELAIQKYGIKSFVDLSSSLKRQGNSLGMSLKETADYVGEYLESQRLMGTFDKMRQVNMTALASKALKDTQAFATALRMSTEDLQAKMNESLKDVDFRVAIESVNANSKEAAAQIYAALPEQLQTMFKVALKDTPSFMASKEYADLIKSGQGELARQIIAVSSGLKSGNITNGQADDAMKRLIKSTSFAESTMRRLAMLDARGLIDSNVAAAAYGLKDLRDKMDGHYEGIQNTEATNLAKVEDVRNRALAVLDTFVSSIMRAGFESDEFAKLLDNANEMLKTIHNTAEDLGKQLGPELFKFVNNAMEYLNGLFSKDVAGNINVNYSKIIGDILTSSGAAIVVGVLAIMTTFKGVVISSLSSWLKGASGPMSSLGGTVKTIAGRLGAFAALAVSFTNGIGRLSQSISEGGDAIESALNFLSGAGEGIIDPVFKSLTWAANKLGIVSDEAADGFSKYISDTNLQQFLGLQDIPIKVETTNKPAYTPPGPTATKTSAYGKIETPKAPAIIPTAQPDVADAAKQSPTPVDPTSNIKPIENTGMSSQDMLNRSTDKLIRLQEEQIRQLQELVDIQRRALAATRETGFTRTR</sequence>
<evidence type="ECO:0000256" key="1">
    <source>
        <dbReference type="SAM" id="Coils"/>
    </source>
</evidence>
<evidence type="ECO:0000313" key="3">
    <source>
        <dbReference type="EMBL" id="QCG76030.1"/>
    </source>
</evidence>
<dbReference type="EMBL" id="MK797984">
    <property type="protein sequence ID" value="QCG76030.1"/>
    <property type="molecule type" value="Genomic_DNA"/>
</dbReference>
<organism evidence="3 4">
    <name type="scientific">Pseudomonas phage vB_PaeM_PA5oct</name>
    <dbReference type="NCBI Taxonomy" id="2163605"/>
    <lineage>
        <taxon>Viruses</taxon>
        <taxon>Duplodnaviria</taxon>
        <taxon>Heunggongvirae</taxon>
        <taxon>Uroviricota</taxon>
        <taxon>Caudoviricetes</taxon>
        <taxon>Arenbergviridae</taxon>
        <taxon>Wroclawvirus</taxon>
        <taxon>Wroclawvirus PA5oct</taxon>
    </lineage>
</organism>
<name>A0A4Y5JUA5_9CAUD</name>
<accession>A0A4Y5JUA5</accession>
<feature type="region of interest" description="Disordered" evidence="2">
    <location>
        <begin position="80"/>
        <end position="110"/>
    </location>
</feature>